<evidence type="ECO:0000313" key="3">
    <source>
        <dbReference type="EMBL" id="MBB4985494.1"/>
    </source>
</evidence>
<dbReference type="InterPro" id="IPR028939">
    <property type="entry name" value="P5C_Rdtase_cat_N"/>
</dbReference>
<feature type="domain" description="Pyrroline-5-carboxylate reductase catalytic N-terminal" evidence="2">
    <location>
        <begin position="2"/>
        <end position="92"/>
    </location>
</feature>
<dbReference type="GO" id="GO:0016491">
    <property type="term" value="F:oxidoreductase activity"/>
    <property type="evidence" value="ECO:0007669"/>
    <property type="project" value="UniProtKB-KW"/>
</dbReference>
<dbReference type="AlphaFoldDB" id="A0A7W7U5Q7"/>
<accession>A0A7W7U5Q7</accession>
<reference evidence="3 4" key="1">
    <citation type="submission" date="2020-08" db="EMBL/GenBank/DDBJ databases">
        <title>Genomic Encyclopedia of Type Strains, Phase III (KMG-III): the genomes of soil and plant-associated and newly described type strains.</title>
        <authorList>
            <person name="Whitman W."/>
        </authorList>
    </citation>
    <scope>NUCLEOTIDE SEQUENCE [LARGE SCALE GENOMIC DNA]</scope>
    <source>
        <strain evidence="3 4">SFB5A</strain>
    </source>
</reference>
<dbReference type="Gene3D" id="3.40.50.720">
    <property type="entry name" value="NAD(P)-binding Rossmann-like Domain"/>
    <property type="match status" value="1"/>
</dbReference>
<sequence length="211" mass="20884">MRVGILGTGAMARALGGGWVRAGHEVLVGGRDPERTAALAASTGARPGTLAEAARFGDATLPALPYDAVLPALGSVGPVDSFGGRILIDCTNAVGPGPVLTTGEGPGAARTLAAATGARVVKAFNHVTPAVWSRTPPVFADGPVAVPLCGDDEEALALVSTLAADLGCAPFVAGPLAHADLLEATTAFLIGLWTSGRDPRAMLPPPAALGG</sequence>
<dbReference type="InterPro" id="IPR036291">
    <property type="entry name" value="NAD(P)-bd_dom_sf"/>
</dbReference>
<dbReference type="Proteomes" id="UP000582643">
    <property type="component" value="Unassembled WGS sequence"/>
</dbReference>
<protein>
    <recommendedName>
        <fullName evidence="2">Pyrroline-5-carboxylate reductase catalytic N-terminal domain-containing protein</fullName>
    </recommendedName>
</protein>
<dbReference type="InterPro" id="IPR051267">
    <property type="entry name" value="STEAP_metalloreductase"/>
</dbReference>
<dbReference type="PANTHER" id="PTHR14239">
    <property type="entry name" value="DUDULIN-RELATED"/>
    <property type="match status" value="1"/>
</dbReference>
<keyword evidence="4" id="KW-1185">Reference proteome</keyword>
<evidence type="ECO:0000313" key="4">
    <source>
        <dbReference type="Proteomes" id="UP000582643"/>
    </source>
</evidence>
<dbReference type="EMBL" id="JACHJY010000010">
    <property type="protein sequence ID" value="MBB4985494.1"/>
    <property type="molecule type" value="Genomic_DNA"/>
</dbReference>
<dbReference type="PANTHER" id="PTHR14239:SF10">
    <property type="entry name" value="REDUCTASE"/>
    <property type="match status" value="1"/>
</dbReference>
<evidence type="ECO:0000256" key="1">
    <source>
        <dbReference type="ARBA" id="ARBA00023002"/>
    </source>
</evidence>
<dbReference type="SUPFAM" id="SSF51735">
    <property type="entry name" value="NAD(P)-binding Rossmann-fold domains"/>
    <property type="match status" value="1"/>
</dbReference>
<gene>
    <name evidence="3" type="ORF">GGE06_006446</name>
</gene>
<dbReference type="RefSeq" id="WP_116161845.1">
    <property type="nucleotide sequence ID" value="NZ_JACHJY010000010.1"/>
</dbReference>
<keyword evidence="1" id="KW-0560">Oxidoreductase</keyword>
<organism evidence="3 4">
    <name type="scientific">Streptomyces nymphaeiformis</name>
    <dbReference type="NCBI Taxonomy" id="2663842"/>
    <lineage>
        <taxon>Bacteria</taxon>
        <taxon>Bacillati</taxon>
        <taxon>Actinomycetota</taxon>
        <taxon>Actinomycetes</taxon>
        <taxon>Kitasatosporales</taxon>
        <taxon>Streptomycetaceae</taxon>
        <taxon>Streptomyces</taxon>
    </lineage>
</organism>
<name>A0A7W7U5Q7_9ACTN</name>
<proteinExistence type="predicted"/>
<comment type="caution">
    <text evidence="3">The sequence shown here is derived from an EMBL/GenBank/DDBJ whole genome shotgun (WGS) entry which is preliminary data.</text>
</comment>
<dbReference type="Pfam" id="PF03807">
    <property type="entry name" value="F420_oxidored"/>
    <property type="match status" value="1"/>
</dbReference>
<evidence type="ECO:0000259" key="2">
    <source>
        <dbReference type="Pfam" id="PF03807"/>
    </source>
</evidence>